<comment type="caution">
    <text evidence="2">The sequence shown here is derived from an EMBL/GenBank/DDBJ whole genome shotgun (WGS) entry which is preliminary data.</text>
</comment>
<feature type="transmembrane region" description="Helical" evidence="1">
    <location>
        <begin position="53"/>
        <end position="75"/>
    </location>
</feature>
<evidence type="ECO:0008006" key="4">
    <source>
        <dbReference type="Google" id="ProtNLM"/>
    </source>
</evidence>
<dbReference type="NCBIfam" id="TIGR01571">
    <property type="entry name" value="A_thal_Cys_rich"/>
    <property type="match status" value="1"/>
</dbReference>
<protein>
    <recommendedName>
        <fullName evidence="4">PLAC8 motif-containing protein</fullName>
    </recommendedName>
</protein>
<accession>A0AAP0CKG9</accession>
<keyword evidence="1" id="KW-1133">Transmembrane helix</keyword>
<evidence type="ECO:0000313" key="2">
    <source>
        <dbReference type="EMBL" id="KAK9058406.1"/>
    </source>
</evidence>
<dbReference type="PANTHER" id="PTHR15907">
    <property type="entry name" value="DUF614 FAMILY PROTEIN-RELATED"/>
    <property type="match status" value="1"/>
</dbReference>
<dbReference type="AlphaFoldDB" id="A0AAP0CKG9"/>
<sequence>MDINHHYPRSKWSTGLFECGGDGNLSACLITYFFPCITFGQIAEVLDEGKSSFVAHGFIYGALMTVSCHWLYAIMFRQRLRAKYRLPSDPCNDYCVHIFCDSCALCQEYAELKNRGLDPSKGWPEPPNAPPCIPASMERL</sequence>
<dbReference type="InterPro" id="IPR006461">
    <property type="entry name" value="PLAC_motif_containing"/>
</dbReference>
<keyword evidence="1" id="KW-0472">Membrane</keyword>
<proteinExistence type="predicted"/>
<reference evidence="2 3" key="1">
    <citation type="submission" date="2024-04" db="EMBL/GenBank/DDBJ databases">
        <title>The reference genome of an endangered Asteraceae, Deinandra increscens subsp. villosa, native to the Central Coast of California.</title>
        <authorList>
            <person name="Guilliams M."/>
            <person name="Hasenstab-Lehman K."/>
            <person name="Meyer R."/>
            <person name="Mcevoy S."/>
        </authorList>
    </citation>
    <scope>NUCLEOTIDE SEQUENCE [LARGE SCALE GENOMIC DNA]</scope>
    <source>
        <tissue evidence="2">Leaf</tissue>
    </source>
</reference>
<keyword evidence="1" id="KW-0812">Transmembrane</keyword>
<dbReference type="Pfam" id="PF04749">
    <property type="entry name" value="PLAC8"/>
    <property type="match status" value="1"/>
</dbReference>
<gene>
    <name evidence="2" type="ORF">SSX86_023248</name>
</gene>
<evidence type="ECO:0000313" key="3">
    <source>
        <dbReference type="Proteomes" id="UP001408789"/>
    </source>
</evidence>
<organism evidence="2 3">
    <name type="scientific">Deinandra increscens subsp. villosa</name>
    <dbReference type="NCBI Taxonomy" id="3103831"/>
    <lineage>
        <taxon>Eukaryota</taxon>
        <taxon>Viridiplantae</taxon>
        <taxon>Streptophyta</taxon>
        <taxon>Embryophyta</taxon>
        <taxon>Tracheophyta</taxon>
        <taxon>Spermatophyta</taxon>
        <taxon>Magnoliopsida</taxon>
        <taxon>eudicotyledons</taxon>
        <taxon>Gunneridae</taxon>
        <taxon>Pentapetalae</taxon>
        <taxon>asterids</taxon>
        <taxon>campanulids</taxon>
        <taxon>Asterales</taxon>
        <taxon>Asteraceae</taxon>
        <taxon>Asteroideae</taxon>
        <taxon>Heliantheae alliance</taxon>
        <taxon>Madieae</taxon>
        <taxon>Madiinae</taxon>
        <taxon>Deinandra</taxon>
    </lineage>
</organism>
<evidence type="ECO:0000256" key="1">
    <source>
        <dbReference type="SAM" id="Phobius"/>
    </source>
</evidence>
<name>A0AAP0CKG9_9ASTR</name>
<dbReference type="EMBL" id="JBCNJP010000023">
    <property type="protein sequence ID" value="KAK9058406.1"/>
    <property type="molecule type" value="Genomic_DNA"/>
</dbReference>
<dbReference type="Proteomes" id="UP001408789">
    <property type="component" value="Unassembled WGS sequence"/>
</dbReference>
<keyword evidence="3" id="KW-1185">Reference proteome</keyword>